<sequence length="134" mass="15358">MKNTIQRPGKSEVVLFHTHYDANDSFDQFLDVLFYREMKYFASDLLEKGLSPDEIQQAVSRAMLVGKTAGLNLRQHFTIVYTQYRGGLMKDCKLSKLGYAMVLLNASASSPMVANWQMQVLDHFFQSENDTLNH</sequence>
<name>A0A2D0NCH8_FLAN2</name>
<dbReference type="RefSeq" id="WP_099150186.1">
    <property type="nucleotide sequence ID" value="NZ_PDUD01000018.1"/>
</dbReference>
<organism evidence="1 2">
    <name type="scientific">Flavilitoribacter nigricans (strain ATCC 23147 / DSM 23189 / NBRC 102662 / NCIMB 1420 / SS-2)</name>
    <name type="common">Lewinella nigricans</name>
    <dbReference type="NCBI Taxonomy" id="1122177"/>
    <lineage>
        <taxon>Bacteria</taxon>
        <taxon>Pseudomonadati</taxon>
        <taxon>Bacteroidota</taxon>
        <taxon>Saprospiria</taxon>
        <taxon>Saprospirales</taxon>
        <taxon>Lewinellaceae</taxon>
        <taxon>Flavilitoribacter</taxon>
    </lineage>
</organism>
<proteinExistence type="predicted"/>
<evidence type="ECO:0000313" key="2">
    <source>
        <dbReference type="Proteomes" id="UP000223913"/>
    </source>
</evidence>
<keyword evidence="2" id="KW-1185">Reference proteome</keyword>
<dbReference type="OrthoDB" id="1202334at2"/>
<evidence type="ECO:0000313" key="1">
    <source>
        <dbReference type="EMBL" id="PHN06202.1"/>
    </source>
</evidence>
<gene>
    <name evidence="1" type="ORF">CRP01_11510</name>
</gene>
<protein>
    <submittedName>
        <fullName evidence="1">Uncharacterized protein</fullName>
    </submittedName>
</protein>
<comment type="caution">
    <text evidence="1">The sequence shown here is derived from an EMBL/GenBank/DDBJ whole genome shotgun (WGS) entry which is preliminary data.</text>
</comment>
<accession>A0A2D0NCH8</accession>
<dbReference type="Proteomes" id="UP000223913">
    <property type="component" value="Unassembled WGS sequence"/>
</dbReference>
<dbReference type="AlphaFoldDB" id="A0A2D0NCH8"/>
<reference evidence="1 2" key="1">
    <citation type="submission" date="2017-10" db="EMBL/GenBank/DDBJ databases">
        <title>The draft genome sequence of Lewinella nigricans NBRC 102662.</title>
        <authorList>
            <person name="Wang K."/>
        </authorList>
    </citation>
    <scope>NUCLEOTIDE SEQUENCE [LARGE SCALE GENOMIC DNA]</scope>
    <source>
        <strain evidence="1 2">NBRC 102662</strain>
    </source>
</reference>
<dbReference type="EMBL" id="PDUD01000018">
    <property type="protein sequence ID" value="PHN06202.1"/>
    <property type="molecule type" value="Genomic_DNA"/>
</dbReference>